<evidence type="ECO:0000313" key="2">
    <source>
        <dbReference type="Proteomes" id="UP000093343"/>
    </source>
</evidence>
<protein>
    <submittedName>
        <fullName evidence="1">Uncharacterized protein</fullName>
    </submittedName>
</protein>
<reference evidence="2" key="1">
    <citation type="submission" date="2016-03" db="EMBL/GenBank/DDBJ databases">
        <title>Draft genome sequence of Paenibacillus glacialis DSM 22343.</title>
        <authorList>
            <person name="Shin S.-K."/>
            <person name="Yi H."/>
        </authorList>
    </citation>
    <scope>NUCLEOTIDE SEQUENCE [LARGE SCALE GENOMIC DNA]</scope>
    <source>
        <strain evidence="2">CCUG 60099</strain>
    </source>
</reference>
<proteinExistence type="predicted"/>
<gene>
    <name evidence="1" type="ORF">FLP_02900</name>
</gene>
<dbReference type="EMBL" id="LVEN01000004">
    <property type="protein sequence ID" value="OCB77461.1"/>
    <property type="molecule type" value="Genomic_DNA"/>
</dbReference>
<sequence>MDTFLINSLPSKELPSQYKEYKNLHEVKNFSNHKIILFGKSKGYYPNIDFQILEISKGEIILKLITKTEPYDHGGGNKGDNFLNTVFKMDSYGNISDTLNYKTSSSNQSEFGDVVLLNKQIVNKDLLYYQTWPTDGNKAKKAFIPINKDLKWDAEKLSKYYHDSVLPNCIYLDNFYAWRDKSIPVDKRSSIIYFANNQWYILYGVESKISDDAQKQSFNLNKKVTNENALGKIPNDKILFKYFQKLDYNSNVMGRTQANDTYTYYYWNGIAYIDIPFANDTLKFKKEDIFIDDYDTKEKSIYDTVKDNQKELEKSLKSEYGFYTNTDLQFTLLQDKKDNSLYLIKKTK</sequence>
<evidence type="ECO:0000313" key="1">
    <source>
        <dbReference type="EMBL" id="OCB77461.1"/>
    </source>
</evidence>
<dbReference type="Proteomes" id="UP000093343">
    <property type="component" value="Unassembled WGS sequence"/>
</dbReference>
<keyword evidence="2" id="KW-1185">Reference proteome</keyword>
<comment type="caution">
    <text evidence="1">The sequence shown here is derived from an EMBL/GenBank/DDBJ whole genome shotgun (WGS) entry which is preliminary data.</text>
</comment>
<name>A0ABX2XN92_9FLAO</name>
<accession>A0ABX2XN92</accession>
<organism evidence="1 2">
    <name type="scientific">Flavobacterium piscis</name>
    <dbReference type="NCBI Taxonomy" id="1114874"/>
    <lineage>
        <taxon>Bacteria</taxon>
        <taxon>Pseudomonadati</taxon>
        <taxon>Bacteroidota</taxon>
        <taxon>Flavobacteriia</taxon>
        <taxon>Flavobacteriales</taxon>
        <taxon>Flavobacteriaceae</taxon>
        <taxon>Flavobacterium</taxon>
    </lineage>
</organism>